<reference evidence="2" key="2">
    <citation type="submission" date="2025-08" db="UniProtKB">
        <authorList>
            <consortium name="Ensembl"/>
        </authorList>
    </citation>
    <scope>IDENTIFICATION</scope>
</reference>
<dbReference type="AlphaFoldDB" id="A0A8C5D3S4"/>
<feature type="region of interest" description="Disordered" evidence="1">
    <location>
        <begin position="60"/>
        <end position="164"/>
    </location>
</feature>
<dbReference type="Ensembl" id="ENSGWIT00000000788.1">
    <property type="protein sequence ID" value="ENSGWIP00000000722.1"/>
    <property type="gene ID" value="ENSGWIG00000000461.1"/>
</dbReference>
<proteinExistence type="predicted"/>
<name>A0A8C5D3S4_GOUWI</name>
<feature type="compositionally biased region" description="Basic and acidic residues" evidence="1">
    <location>
        <begin position="70"/>
        <end position="83"/>
    </location>
</feature>
<reference evidence="2" key="1">
    <citation type="submission" date="2020-06" db="EMBL/GenBank/DDBJ databases">
        <authorList>
            <consortium name="Wellcome Sanger Institute Data Sharing"/>
        </authorList>
    </citation>
    <scope>NUCLEOTIDE SEQUENCE [LARGE SCALE GENOMIC DNA]</scope>
</reference>
<feature type="compositionally biased region" description="Basic and acidic residues" evidence="1">
    <location>
        <begin position="151"/>
        <end position="164"/>
    </location>
</feature>
<feature type="compositionally biased region" description="Low complexity" evidence="1">
    <location>
        <begin position="116"/>
        <end position="130"/>
    </location>
</feature>
<evidence type="ECO:0000313" key="2">
    <source>
        <dbReference type="Ensembl" id="ENSGWIP00000000722.1"/>
    </source>
</evidence>
<organism evidence="2 3">
    <name type="scientific">Gouania willdenowi</name>
    <name type="common">Blunt-snouted clingfish</name>
    <name type="synonym">Lepadogaster willdenowi</name>
    <dbReference type="NCBI Taxonomy" id="441366"/>
    <lineage>
        <taxon>Eukaryota</taxon>
        <taxon>Metazoa</taxon>
        <taxon>Chordata</taxon>
        <taxon>Craniata</taxon>
        <taxon>Vertebrata</taxon>
        <taxon>Euteleostomi</taxon>
        <taxon>Actinopterygii</taxon>
        <taxon>Neopterygii</taxon>
        <taxon>Teleostei</taxon>
        <taxon>Neoteleostei</taxon>
        <taxon>Acanthomorphata</taxon>
        <taxon>Ovalentaria</taxon>
        <taxon>Blenniimorphae</taxon>
        <taxon>Blenniiformes</taxon>
        <taxon>Gobiesocoidei</taxon>
        <taxon>Gobiesocidae</taxon>
        <taxon>Gobiesocinae</taxon>
        <taxon>Gouania</taxon>
    </lineage>
</organism>
<keyword evidence="3" id="KW-1185">Reference proteome</keyword>
<dbReference type="Proteomes" id="UP000694680">
    <property type="component" value="Chromosome 4"/>
</dbReference>
<accession>A0A8C5D3S4</accession>
<reference evidence="2" key="3">
    <citation type="submission" date="2025-09" db="UniProtKB">
        <authorList>
            <consortium name="Ensembl"/>
        </authorList>
    </citation>
    <scope>IDENTIFICATION</scope>
</reference>
<evidence type="ECO:0000256" key="1">
    <source>
        <dbReference type="SAM" id="MobiDB-lite"/>
    </source>
</evidence>
<sequence>MRRSIRRALQREESLRFSRGLKLGDGPSEMIQIRRKPFSSPLTPIRPRDKSRVSFMFQRDFQNQRAGPQENHEQVHERKDSYLVDKPSTAEKLQPEHGGLSHHRHFKDYELNSMPSGEQLSSSLSEGSGSWHSNMESSGLMFRKSPATDYIQKEIQDDNKLESE</sequence>
<evidence type="ECO:0000313" key="3">
    <source>
        <dbReference type="Proteomes" id="UP000694680"/>
    </source>
</evidence>
<protein>
    <submittedName>
        <fullName evidence="2">Uncharacterized protein</fullName>
    </submittedName>
</protein>